<keyword evidence="2" id="KW-0732">Signal</keyword>
<evidence type="ECO:0008006" key="5">
    <source>
        <dbReference type="Google" id="ProtNLM"/>
    </source>
</evidence>
<gene>
    <name evidence="3" type="ORF">AMYX_24110</name>
</gene>
<protein>
    <recommendedName>
        <fullName evidence="5">ATP synthase protein I</fullName>
    </recommendedName>
</protein>
<feature type="transmembrane region" description="Helical" evidence="1">
    <location>
        <begin position="61"/>
        <end position="85"/>
    </location>
</feature>
<evidence type="ECO:0000313" key="3">
    <source>
        <dbReference type="EMBL" id="GEJ57670.1"/>
    </source>
</evidence>
<proteinExistence type="predicted"/>
<keyword evidence="1" id="KW-1133">Transmembrane helix</keyword>
<evidence type="ECO:0000256" key="1">
    <source>
        <dbReference type="SAM" id="Phobius"/>
    </source>
</evidence>
<evidence type="ECO:0000313" key="4">
    <source>
        <dbReference type="Proteomes" id="UP000503640"/>
    </source>
</evidence>
<feature type="transmembrane region" description="Helical" evidence="1">
    <location>
        <begin position="29"/>
        <end position="49"/>
    </location>
</feature>
<comment type="caution">
    <text evidence="3">The sequence shown here is derived from an EMBL/GenBank/DDBJ whole genome shotgun (WGS) entry which is preliminary data.</text>
</comment>
<name>A0A7I9VNI0_9BACT</name>
<dbReference type="EMBL" id="BJTG01000005">
    <property type="protein sequence ID" value="GEJ57670.1"/>
    <property type="molecule type" value="Genomic_DNA"/>
</dbReference>
<accession>A0A7I9VNI0</accession>
<dbReference type="AlphaFoldDB" id="A0A7I9VNI0"/>
<feature type="signal peptide" evidence="2">
    <location>
        <begin position="1"/>
        <end position="22"/>
    </location>
</feature>
<dbReference type="Proteomes" id="UP000503640">
    <property type="component" value="Unassembled WGS sequence"/>
</dbReference>
<keyword evidence="4" id="KW-1185">Reference proteome</keyword>
<evidence type="ECO:0000256" key="2">
    <source>
        <dbReference type="SAM" id="SignalP"/>
    </source>
</evidence>
<organism evidence="3 4">
    <name type="scientific">Anaeromyxobacter diazotrophicus</name>
    <dbReference type="NCBI Taxonomy" id="2590199"/>
    <lineage>
        <taxon>Bacteria</taxon>
        <taxon>Pseudomonadati</taxon>
        <taxon>Myxococcota</taxon>
        <taxon>Myxococcia</taxon>
        <taxon>Myxococcales</taxon>
        <taxon>Cystobacterineae</taxon>
        <taxon>Anaeromyxobacteraceae</taxon>
        <taxon>Anaeromyxobacter</taxon>
    </lineage>
</organism>
<sequence length="124" mass="12248">MTRQLAVAAAAAGLALALCAVAGGDAARRAALVGAASASATALGSLLAMGRFAGGRSPVKAALAVMVIAFLFRILVVALGTVLVVRTGGSVVAFVVAFFVPYFFFAAVEAWYVASLGRGSGTPA</sequence>
<feature type="chain" id="PRO_5029607567" description="ATP synthase protein I" evidence="2">
    <location>
        <begin position="23"/>
        <end position="124"/>
    </location>
</feature>
<feature type="transmembrane region" description="Helical" evidence="1">
    <location>
        <begin position="91"/>
        <end position="114"/>
    </location>
</feature>
<reference evidence="4" key="1">
    <citation type="journal article" date="2020" name="Appl. Environ. Microbiol.">
        <title>Diazotrophic Anaeromyxobacter Isolates from Soils.</title>
        <authorList>
            <person name="Masuda Y."/>
            <person name="Yamanaka H."/>
            <person name="Xu Z.X."/>
            <person name="Shiratori Y."/>
            <person name="Aono T."/>
            <person name="Amachi S."/>
            <person name="Senoo K."/>
            <person name="Itoh H."/>
        </authorList>
    </citation>
    <scope>NUCLEOTIDE SEQUENCE [LARGE SCALE GENOMIC DNA]</scope>
    <source>
        <strain evidence="4">R267</strain>
    </source>
</reference>
<dbReference type="RefSeq" id="WP_176065464.1">
    <property type="nucleotide sequence ID" value="NZ_BJTG01000005.1"/>
</dbReference>
<keyword evidence="1" id="KW-0812">Transmembrane</keyword>
<keyword evidence="1" id="KW-0472">Membrane</keyword>